<evidence type="ECO:0000256" key="1">
    <source>
        <dbReference type="SAM" id="MobiDB-lite"/>
    </source>
</evidence>
<organism evidence="3 4">
    <name type="scientific">Streptomyces chiangmaiensis</name>
    <dbReference type="NCBI Taxonomy" id="766497"/>
    <lineage>
        <taxon>Bacteria</taxon>
        <taxon>Bacillati</taxon>
        <taxon>Actinomycetota</taxon>
        <taxon>Actinomycetes</taxon>
        <taxon>Kitasatosporales</taxon>
        <taxon>Streptomycetaceae</taxon>
        <taxon>Streptomyces</taxon>
    </lineage>
</organism>
<dbReference type="EMBL" id="JAYWVC010000359">
    <property type="protein sequence ID" value="MED7828334.1"/>
    <property type="molecule type" value="Genomic_DNA"/>
</dbReference>
<protein>
    <recommendedName>
        <fullName evidence="2">DUF6924 domain-containing protein</fullName>
    </recommendedName>
</protein>
<evidence type="ECO:0000259" key="2">
    <source>
        <dbReference type="Pfam" id="PF21962"/>
    </source>
</evidence>
<dbReference type="InterPro" id="IPR053832">
    <property type="entry name" value="DUF6924"/>
</dbReference>
<dbReference type="RefSeq" id="WP_329512680.1">
    <property type="nucleotide sequence ID" value="NZ_BAAAYZ010000061.1"/>
</dbReference>
<reference evidence="3" key="1">
    <citation type="submission" date="2024-01" db="EMBL/GenBank/DDBJ databases">
        <title>First draft genome sequence data of TA4-1, the type strain of Gram-positive actinobacterium Streptomyces chiangmaiensis.</title>
        <authorList>
            <person name="Yasawong M."/>
            <person name="Nantapong N."/>
        </authorList>
    </citation>
    <scope>NUCLEOTIDE SEQUENCE</scope>
    <source>
        <strain evidence="3">TA4-1</strain>
    </source>
</reference>
<dbReference type="Proteomes" id="UP001333996">
    <property type="component" value="Unassembled WGS sequence"/>
</dbReference>
<dbReference type="Pfam" id="PF21962">
    <property type="entry name" value="DUF6924"/>
    <property type="match status" value="1"/>
</dbReference>
<feature type="region of interest" description="Disordered" evidence="1">
    <location>
        <begin position="84"/>
        <end position="106"/>
    </location>
</feature>
<proteinExistence type="predicted"/>
<sequence length="106" mass="11665">MLNVVRADDNLPVVFLADRMTMQAGCHAPPAVTTLTREDCEDDEDFAERTEFGREFRIVPAGVHHVHANLSIGNLGLQEYAAWPTTMPKGSSGPSEQPTPEHRGDH</sequence>
<gene>
    <name evidence="3" type="ORF">VXC91_42355</name>
</gene>
<evidence type="ECO:0000313" key="4">
    <source>
        <dbReference type="Proteomes" id="UP001333996"/>
    </source>
</evidence>
<accession>A0ABU7FWN7</accession>
<comment type="caution">
    <text evidence="3">The sequence shown here is derived from an EMBL/GenBank/DDBJ whole genome shotgun (WGS) entry which is preliminary data.</text>
</comment>
<feature type="compositionally biased region" description="Polar residues" evidence="1">
    <location>
        <begin position="88"/>
        <end position="98"/>
    </location>
</feature>
<evidence type="ECO:0000313" key="3">
    <source>
        <dbReference type="EMBL" id="MED7828334.1"/>
    </source>
</evidence>
<feature type="domain" description="DUF6924" evidence="2">
    <location>
        <begin position="3"/>
        <end position="82"/>
    </location>
</feature>
<keyword evidence="4" id="KW-1185">Reference proteome</keyword>
<name>A0ABU7FWN7_9ACTN</name>